<evidence type="ECO:0000256" key="1">
    <source>
        <dbReference type="ARBA" id="ARBA00007452"/>
    </source>
</evidence>
<comment type="caution">
    <text evidence="9">The sequence shown here is derived from an EMBL/GenBank/DDBJ whole genome shotgun (WGS) entry which is preliminary data.</text>
</comment>
<protein>
    <recommendedName>
        <fullName evidence="2 7">DNA repair protein RecO</fullName>
    </recommendedName>
    <alternativeName>
        <fullName evidence="6 7">Recombination protein O</fullName>
    </alternativeName>
</protein>
<dbReference type="EMBL" id="PCWW01000034">
    <property type="protein sequence ID" value="PIR13468.1"/>
    <property type="molecule type" value="Genomic_DNA"/>
</dbReference>
<evidence type="ECO:0000256" key="4">
    <source>
        <dbReference type="ARBA" id="ARBA00023172"/>
    </source>
</evidence>
<dbReference type="GO" id="GO:0006310">
    <property type="term" value="P:DNA recombination"/>
    <property type="evidence" value="ECO:0007669"/>
    <property type="project" value="UniProtKB-UniRule"/>
</dbReference>
<comment type="function">
    <text evidence="7">Involved in DNA repair and RecF pathway recombination.</text>
</comment>
<name>A0A2M6K928_9BACT</name>
<keyword evidence="3 7" id="KW-0227">DNA damage</keyword>
<dbReference type="GO" id="GO:0043590">
    <property type="term" value="C:bacterial nucleoid"/>
    <property type="evidence" value="ECO:0007669"/>
    <property type="project" value="TreeGrafter"/>
</dbReference>
<dbReference type="AlphaFoldDB" id="A0A2M6K928"/>
<evidence type="ECO:0000256" key="3">
    <source>
        <dbReference type="ARBA" id="ARBA00022763"/>
    </source>
</evidence>
<keyword evidence="4 7" id="KW-0233">DNA recombination</keyword>
<dbReference type="NCBIfam" id="TIGR00613">
    <property type="entry name" value="reco"/>
    <property type="match status" value="1"/>
</dbReference>
<sequence length="239" mass="27367">MEETYTTKAIVLNRQPFRENDLRVAVFSMDYGRLELVARGAKKLKSKQAGHIEPITLAKLMIVRGKQFDYIGSALGENFYAGIKSDLEKICFVGKAVALVKRLVKENLKSEDVFWLLEEFLSVMNQELGIRNKKFFYYFFILKLLSSLGYEPELKNCLKCKKKIEPGNNYFNFKSGGLECGRCSDKNKDSIKISDDCIKVLRLGIGSDFTTLQKLKIDKRLEKEVISAIDGFYRYNFGG</sequence>
<dbReference type="SUPFAM" id="SSF57863">
    <property type="entry name" value="ArfGap/RecO-like zinc finger"/>
    <property type="match status" value="1"/>
</dbReference>
<evidence type="ECO:0000256" key="2">
    <source>
        <dbReference type="ARBA" id="ARBA00021310"/>
    </source>
</evidence>
<dbReference type="Proteomes" id="UP000230869">
    <property type="component" value="Unassembled WGS sequence"/>
</dbReference>
<gene>
    <name evidence="7 9" type="primary">recO</name>
    <name evidence="9" type="ORF">COV49_02040</name>
</gene>
<evidence type="ECO:0000256" key="5">
    <source>
        <dbReference type="ARBA" id="ARBA00023204"/>
    </source>
</evidence>
<organism evidence="9 10">
    <name type="scientific">Candidatus Falkowbacteria bacterium CG11_big_fil_rev_8_21_14_0_20_39_10</name>
    <dbReference type="NCBI Taxonomy" id="1974570"/>
    <lineage>
        <taxon>Bacteria</taxon>
        <taxon>Candidatus Falkowiibacteriota</taxon>
    </lineage>
</organism>
<evidence type="ECO:0000256" key="6">
    <source>
        <dbReference type="ARBA" id="ARBA00033409"/>
    </source>
</evidence>
<feature type="domain" description="DNA replication/recombination mediator RecO N-terminal" evidence="8">
    <location>
        <begin position="1"/>
        <end position="73"/>
    </location>
</feature>
<dbReference type="PANTHER" id="PTHR33991">
    <property type="entry name" value="DNA REPAIR PROTEIN RECO"/>
    <property type="match status" value="1"/>
</dbReference>
<evidence type="ECO:0000313" key="10">
    <source>
        <dbReference type="Proteomes" id="UP000230869"/>
    </source>
</evidence>
<evidence type="ECO:0000256" key="7">
    <source>
        <dbReference type="HAMAP-Rule" id="MF_00201"/>
    </source>
</evidence>
<dbReference type="InterPro" id="IPR042242">
    <property type="entry name" value="RecO_C"/>
</dbReference>
<comment type="similarity">
    <text evidence="1 7">Belongs to the RecO family.</text>
</comment>
<proteinExistence type="inferred from homology"/>
<dbReference type="PANTHER" id="PTHR33991:SF1">
    <property type="entry name" value="DNA REPAIR PROTEIN RECO"/>
    <property type="match status" value="1"/>
</dbReference>
<keyword evidence="5 7" id="KW-0234">DNA repair</keyword>
<dbReference type="InterPro" id="IPR022572">
    <property type="entry name" value="DNA_rep/recomb_RecO_N"/>
</dbReference>
<dbReference type="Pfam" id="PF02565">
    <property type="entry name" value="RecO_C"/>
    <property type="match status" value="1"/>
</dbReference>
<accession>A0A2M6K928</accession>
<reference evidence="9 10" key="1">
    <citation type="submission" date="2017-09" db="EMBL/GenBank/DDBJ databases">
        <title>Depth-based differentiation of microbial function through sediment-hosted aquifers and enrichment of novel symbionts in the deep terrestrial subsurface.</title>
        <authorList>
            <person name="Probst A.J."/>
            <person name="Ladd B."/>
            <person name="Jarett J.K."/>
            <person name="Geller-Mcgrath D.E."/>
            <person name="Sieber C.M."/>
            <person name="Emerson J.B."/>
            <person name="Anantharaman K."/>
            <person name="Thomas B.C."/>
            <person name="Malmstrom R."/>
            <person name="Stieglmeier M."/>
            <person name="Klingl A."/>
            <person name="Woyke T."/>
            <person name="Ryan C.M."/>
            <person name="Banfield J.F."/>
        </authorList>
    </citation>
    <scope>NUCLEOTIDE SEQUENCE [LARGE SCALE GENOMIC DNA]</scope>
    <source>
        <strain evidence="9">CG11_big_fil_rev_8_21_14_0_20_39_10</strain>
    </source>
</reference>
<dbReference type="HAMAP" id="MF_00201">
    <property type="entry name" value="RecO"/>
    <property type="match status" value="1"/>
</dbReference>
<evidence type="ECO:0000259" key="8">
    <source>
        <dbReference type="Pfam" id="PF11967"/>
    </source>
</evidence>
<dbReference type="InterPro" id="IPR003717">
    <property type="entry name" value="RecO"/>
</dbReference>
<dbReference type="Gene3D" id="2.40.50.140">
    <property type="entry name" value="Nucleic acid-binding proteins"/>
    <property type="match status" value="1"/>
</dbReference>
<dbReference type="InterPro" id="IPR012340">
    <property type="entry name" value="NA-bd_OB-fold"/>
</dbReference>
<dbReference type="GO" id="GO:0006302">
    <property type="term" value="P:double-strand break repair"/>
    <property type="evidence" value="ECO:0007669"/>
    <property type="project" value="TreeGrafter"/>
</dbReference>
<dbReference type="Pfam" id="PF11967">
    <property type="entry name" value="RecO_N"/>
    <property type="match status" value="1"/>
</dbReference>
<evidence type="ECO:0000313" key="9">
    <source>
        <dbReference type="EMBL" id="PIR13468.1"/>
    </source>
</evidence>
<dbReference type="InterPro" id="IPR037278">
    <property type="entry name" value="ARFGAP/RecO"/>
</dbReference>
<dbReference type="Gene3D" id="1.20.1440.120">
    <property type="entry name" value="Recombination protein O, C-terminal domain"/>
    <property type="match status" value="1"/>
</dbReference>
<dbReference type="SUPFAM" id="SSF50249">
    <property type="entry name" value="Nucleic acid-binding proteins"/>
    <property type="match status" value="1"/>
</dbReference>